<keyword evidence="12" id="KW-1185">Reference proteome</keyword>
<dbReference type="CDD" id="cd16987">
    <property type="entry name" value="ANTH_N_AP180_plant"/>
    <property type="match status" value="1"/>
</dbReference>
<gene>
    <name evidence="11" type="ORF">ACH5RR_036580</name>
</gene>
<dbReference type="Pfam" id="PF07651">
    <property type="entry name" value="ANTH"/>
    <property type="match status" value="1"/>
</dbReference>
<keyword evidence="4" id="KW-0254">Endocytosis</keyword>
<evidence type="ECO:0000256" key="2">
    <source>
        <dbReference type="ARBA" id="ARBA00004555"/>
    </source>
</evidence>
<dbReference type="GO" id="GO:0005905">
    <property type="term" value="C:clathrin-coated pit"/>
    <property type="evidence" value="ECO:0007669"/>
    <property type="project" value="UniProtKB-SubCell"/>
</dbReference>
<sequence length="384" mass="43978">MRLWKRVSGVLKDQNSLWISSLSRRTSLRNPDIESAIIKATSHDELSVDYKNAERVYRWIRLSDSHVKPIIWCLSLRMEKTSNWAVALKGLMLMHGVFTSKVPVVQRIGRLPFDLSNFKDGHCKPGEIWAHNAFIRSYYTFLDHKSTLLFMNMQEKRGLKGIQDQNNNRPLMQDLVVLQKLQGLLDLLMQIKPLSRSAARVFLVVEAMECVLIEVFDIYSRICHMITVVLKRIDLAGKAEAALAVRVLKKAIIQGDDLSLYFELCRQIGVANASGCPKIVEVPQDDIYELELMISEITDTSKELQEANKAIVKVSQQPQTNDHQEVDDSKCRLRTVITDNWEKFDDDLMIVSIETSKYNPFLSSPTPPRQQTKCDDLPDLISFL</sequence>
<dbReference type="InterPro" id="IPR045192">
    <property type="entry name" value="AP180-like"/>
</dbReference>
<keyword evidence="6" id="KW-0472">Membrane</keyword>
<evidence type="ECO:0000313" key="12">
    <source>
        <dbReference type="Proteomes" id="UP001630127"/>
    </source>
</evidence>
<accession>A0ABD2Y3L6</accession>
<dbReference type="InterPro" id="IPR014712">
    <property type="entry name" value="ANTH_dom_sf"/>
</dbReference>
<dbReference type="Gene3D" id="1.25.40.90">
    <property type="match status" value="1"/>
</dbReference>
<organism evidence="11 12">
    <name type="scientific">Cinchona calisaya</name>
    <dbReference type="NCBI Taxonomy" id="153742"/>
    <lineage>
        <taxon>Eukaryota</taxon>
        <taxon>Viridiplantae</taxon>
        <taxon>Streptophyta</taxon>
        <taxon>Embryophyta</taxon>
        <taxon>Tracheophyta</taxon>
        <taxon>Spermatophyta</taxon>
        <taxon>Magnoliopsida</taxon>
        <taxon>eudicotyledons</taxon>
        <taxon>Gunneridae</taxon>
        <taxon>Pentapetalae</taxon>
        <taxon>asterids</taxon>
        <taxon>lamiids</taxon>
        <taxon>Gentianales</taxon>
        <taxon>Rubiaceae</taxon>
        <taxon>Cinchonoideae</taxon>
        <taxon>Cinchoneae</taxon>
        <taxon>Cinchona</taxon>
    </lineage>
</organism>
<dbReference type="PANTHER" id="PTHR22951:SF19">
    <property type="entry name" value="OS08G0467300 PROTEIN"/>
    <property type="match status" value="1"/>
</dbReference>
<evidence type="ECO:0000313" key="11">
    <source>
        <dbReference type="EMBL" id="KAL3502131.1"/>
    </source>
</evidence>
<feature type="domain" description="ENTH" evidence="10">
    <location>
        <begin position="25"/>
        <end position="156"/>
    </location>
</feature>
<dbReference type="EMBL" id="JBJUIK010000015">
    <property type="protein sequence ID" value="KAL3502131.1"/>
    <property type="molecule type" value="Genomic_DNA"/>
</dbReference>
<dbReference type="PROSITE" id="PS50942">
    <property type="entry name" value="ENTH"/>
    <property type="match status" value="1"/>
</dbReference>
<dbReference type="FunFam" id="1.25.40.90:FF:000027">
    <property type="entry name" value="Putative clathrin assembly protein"/>
    <property type="match status" value="1"/>
</dbReference>
<dbReference type="InterPro" id="IPR013809">
    <property type="entry name" value="ENTH"/>
</dbReference>
<evidence type="ECO:0000256" key="1">
    <source>
        <dbReference type="ARBA" id="ARBA00004132"/>
    </source>
</evidence>
<evidence type="ECO:0000256" key="4">
    <source>
        <dbReference type="ARBA" id="ARBA00022583"/>
    </source>
</evidence>
<dbReference type="PANTHER" id="PTHR22951">
    <property type="entry name" value="CLATHRIN ASSEMBLY PROTEIN"/>
    <property type="match status" value="1"/>
</dbReference>
<dbReference type="SUPFAM" id="SSF89009">
    <property type="entry name" value="GAT-like domain"/>
    <property type="match status" value="1"/>
</dbReference>
<dbReference type="InterPro" id="IPR011417">
    <property type="entry name" value="ANTH_dom"/>
</dbReference>
<keyword evidence="8" id="KW-0968">Cytoplasmic vesicle</keyword>
<proteinExistence type="predicted"/>
<evidence type="ECO:0000256" key="8">
    <source>
        <dbReference type="ARBA" id="ARBA00023329"/>
    </source>
</evidence>
<dbReference type="GO" id="GO:0030136">
    <property type="term" value="C:clathrin-coated vesicle"/>
    <property type="evidence" value="ECO:0007669"/>
    <property type="project" value="UniProtKB-SubCell"/>
</dbReference>
<evidence type="ECO:0000259" key="10">
    <source>
        <dbReference type="PROSITE" id="PS50942"/>
    </source>
</evidence>
<dbReference type="InterPro" id="IPR008942">
    <property type="entry name" value="ENTH_VHS"/>
</dbReference>
<comment type="caution">
    <text evidence="11">The sequence shown here is derived from an EMBL/GenBank/DDBJ whole genome shotgun (WGS) entry which is preliminary data.</text>
</comment>
<evidence type="ECO:0000256" key="7">
    <source>
        <dbReference type="ARBA" id="ARBA00023176"/>
    </source>
</evidence>
<dbReference type="Gene3D" id="1.20.58.150">
    <property type="entry name" value="ANTH domain"/>
    <property type="match status" value="1"/>
</dbReference>
<dbReference type="Proteomes" id="UP001630127">
    <property type="component" value="Unassembled WGS sequence"/>
</dbReference>
<keyword evidence="9" id="KW-0175">Coiled coil</keyword>
<dbReference type="GO" id="GO:0006897">
    <property type="term" value="P:endocytosis"/>
    <property type="evidence" value="ECO:0007669"/>
    <property type="project" value="UniProtKB-KW"/>
</dbReference>
<dbReference type="SUPFAM" id="SSF48464">
    <property type="entry name" value="ENTH/VHS domain"/>
    <property type="match status" value="1"/>
</dbReference>
<dbReference type="GO" id="GO:0005794">
    <property type="term" value="C:Golgi apparatus"/>
    <property type="evidence" value="ECO:0007669"/>
    <property type="project" value="UniProtKB-SubCell"/>
</dbReference>
<evidence type="ECO:0000256" key="6">
    <source>
        <dbReference type="ARBA" id="ARBA00023136"/>
    </source>
</evidence>
<dbReference type="AlphaFoldDB" id="A0ABD2Y3L6"/>
<protein>
    <recommendedName>
        <fullName evidence="10">ENTH domain-containing protein</fullName>
    </recommendedName>
</protein>
<evidence type="ECO:0000256" key="5">
    <source>
        <dbReference type="ARBA" id="ARBA00023034"/>
    </source>
</evidence>
<keyword evidence="5" id="KW-0333">Golgi apparatus</keyword>
<dbReference type="InterPro" id="IPR048050">
    <property type="entry name" value="ANTH_N_plant"/>
</dbReference>
<evidence type="ECO:0000256" key="9">
    <source>
        <dbReference type="SAM" id="Coils"/>
    </source>
</evidence>
<feature type="coiled-coil region" evidence="9">
    <location>
        <begin position="290"/>
        <end position="317"/>
    </location>
</feature>
<keyword evidence="7" id="KW-0168">Coated pit</keyword>
<name>A0ABD2Y3L6_9GENT</name>
<evidence type="ECO:0000256" key="3">
    <source>
        <dbReference type="ARBA" id="ARBA00004600"/>
    </source>
</evidence>
<reference evidence="11 12" key="1">
    <citation type="submission" date="2024-11" db="EMBL/GenBank/DDBJ databases">
        <title>A near-complete genome assembly of Cinchona calisaya.</title>
        <authorList>
            <person name="Lian D.C."/>
            <person name="Zhao X.W."/>
            <person name="Wei L."/>
        </authorList>
    </citation>
    <scope>NUCLEOTIDE SEQUENCE [LARGE SCALE GENOMIC DNA]</scope>
    <source>
        <tissue evidence="11">Nenye</tissue>
    </source>
</reference>
<comment type="subcellular location">
    <subcellularLocation>
        <location evidence="1">Cytoplasmic vesicle</location>
        <location evidence="1">Clathrin-coated vesicle</location>
    </subcellularLocation>
    <subcellularLocation>
        <location evidence="2">Golgi apparatus</location>
    </subcellularLocation>
    <subcellularLocation>
        <location evidence="3">Membrane</location>
        <location evidence="3">Clathrin-coated pit</location>
    </subcellularLocation>
</comment>